<dbReference type="SUPFAM" id="SSF53756">
    <property type="entry name" value="UDP-Glycosyltransferase/glycogen phosphorylase"/>
    <property type="match status" value="1"/>
</dbReference>
<evidence type="ECO:0000256" key="4">
    <source>
        <dbReference type="ARBA" id="ARBA00022679"/>
    </source>
</evidence>
<comment type="caution">
    <text evidence="5">The sequence shown here is derived from an EMBL/GenBank/DDBJ whole genome shotgun (WGS) entry which is preliminary data.</text>
</comment>
<dbReference type="NCBIfam" id="TIGR00685">
    <property type="entry name" value="T6PP"/>
    <property type="match status" value="1"/>
</dbReference>
<reference evidence="5 6" key="1">
    <citation type="journal article" date="2011" name="Genome Res.">
        <title>Phylogeny-wide analysis of social amoeba genomes highlights ancient origins for complex intercellular communication.</title>
        <authorList>
            <person name="Heidel A.J."/>
            <person name="Lawal H.M."/>
            <person name="Felder M."/>
            <person name="Schilde C."/>
            <person name="Helps N.R."/>
            <person name="Tunggal B."/>
            <person name="Rivero F."/>
            <person name="John U."/>
            <person name="Schleicher M."/>
            <person name="Eichinger L."/>
            <person name="Platzer M."/>
            <person name="Noegel A.A."/>
            <person name="Schaap P."/>
            <person name="Gloeckner G."/>
        </authorList>
    </citation>
    <scope>NUCLEOTIDE SEQUENCE [LARGE SCALE GENOMIC DNA]</scope>
    <source>
        <strain evidence="6">ATCC 26659 / Pp 5 / PN500</strain>
    </source>
</reference>
<evidence type="ECO:0000256" key="2">
    <source>
        <dbReference type="ARBA" id="ARBA00006330"/>
    </source>
</evidence>
<dbReference type="InterPro" id="IPR036412">
    <property type="entry name" value="HAD-like_sf"/>
</dbReference>
<dbReference type="InterPro" id="IPR001830">
    <property type="entry name" value="Glyco_trans_20"/>
</dbReference>
<dbReference type="FunFam" id="3.40.50.1000:FF:000052">
    <property type="entry name" value="Alpha,alpha-trehalose-phosphate synthase [UDP-forming] 6"/>
    <property type="match status" value="1"/>
</dbReference>
<organism evidence="5 6">
    <name type="scientific">Heterostelium pallidum (strain ATCC 26659 / Pp 5 / PN500)</name>
    <name type="common">Cellular slime mold</name>
    <name type="synonym">Polysphondylium pallidum</name>
    <dbReference type="NCBI Taxonomy" id="670386"/>
    <lineage>
        <taxon>Eukaryota</taxon>
        <taxon>Amoebozoa</taxon>
        <taxon>Evosea</taxon>
        <taxon>Eumycetozoa</taxon>
        <taxon>Dictyostelia</taxon>
        <taxon>Acytosteliales</taxon>
        <taxon>Acytosteliaceae</taxon>
        <taxon>Heterostelium</taxon>
    </lineage>
</organism>
<evidence type="ECO:0000313" key="6">
    <source>
        <dbReference type="Proteomes" id="UP000001396"/>
    </source>
</evidence>
<dbReference type="GO" id="GO:0004805">
    <property type="term" value="F:trehalose-phosphatase activity"/>
    <property type="evidence" value="ECO:0007669"/>
    <property type="project" value="TreeGrafter"/>
</dbReference>
<gene>
    <name evidence="5" type="primary">tpsB</name>
    <name evidence="5" type="ORF">PPL_09914</name>
</gene>
<evidence type="ECO:0000313" key="5">
    <source>
        <dbReference type="EMBL" id="EFA76609.1"/>
    </source>
</evidence>
<protein>
    <submittedName>
        <fullName evidence="5">Glycosyltransferase</fullName>
    </submittedName>
</protein>
<dbReference type="PANTHER" id="PTHR10788">
    <property type="entry name" value="TREHALOSE-6-PHOSPHATE SYNTHASE"/>
    <property type="match status" value="1"/>
</dbReference>
<dbReference type="CDD" id="cd03788">
    <property type="entry name" value="GT20_TPS"/>
    <property type="match status" value="1"/>
</dbReference>
<dbReference type="InterPro" id="IPR006379">
    <property type="entry name" value="HAD-SF_hydro_IIB"/>
</dbReference>
<comment type="similarity">
    <text evidence="2">In the C-terminal section; belongs to the trehalose phosphatase family.</text>
</comment>
<dbReference type="STRING" id="670386.D3BPP7"/>
<accession>D3BPP7</accession>
<keyword evidence="4 5" id="KW-0808">Transferase</keyword>
<dbReference type="InterPro" id="IPR023214">
    <property type="entry name" value="HAD_sf"/>
</dbReference>
<dbReference type="NCBIfam" id="TIGR01484">
    <property type="entry name" value="HAD-SF-IIB"/>
    <property type="match status" value="1"/>
</dbReference>
<evidence type="ECO:0000256" key="1">
    <source>
        <dbReference type="ARBA" id="ARBA00005409"/>
    </source>
</evidence>
<dbReference type="Pfam" id="PF00982">
    <property type="entry name" value="Glyco_transf_20"/>
    <property type="match status" value="1"/>
</dbReference>
<dbReference type="GeneID" id="31365386"/>
<keyword evidence="3" id="KW-0328">Glycosyltransferase</keyword>
<dbReference type="FunFam" id="3.40.50.2000:FF:000010">
    <property type="entry name" value="Alpha,alpha-trehalose-phosphate synthase"/>
    <property type="match status" value="1"/>
</dbReference>
<dbReference type="EMBL" id="ADBJ01000045">
    <property type="protein sequence ID" value="EFA76609.1"/>
    <property type="molecule type" value="Genomic_DNA"/>
</dbReference>
<dbReference type="FunCoup" id="D3BPP7">
    <property type="interactions" value="26"/>
</dbReference>
<dbReference type="PANTHER" id="PTHR10788:SF16">
    <property type="entry name" value="ALPHA,ALPHA-TREHALOSE-PHOSPHATE SYNTHASE [UDP-FORMING] B"/>
    <property type="match status" value="1"/>
</dbReference>
<evidence type="ECO:0000256" key="3">
    <source>
        <dbReference type="ARBA" id="ARBA00022676"/>
    </source>
</evidence>
<sequence length="772" mass="88855">MKSGTIQSNTNLLKTTLEMINNTNNDYKDNIKNHVINTNHGKTFNPLVQDSNLFCKRIIIASNSLPVNVQREKEEDSDQFKINVTREPFPIESALFNLLGKEIEDYLWVGWPHCNLNEEDDLDVVRDAINKEEPHFYPIFLDNKSITNYYKGFCKIGLWQLLHYQMNHVRLDMEWWDSYVQVNQLFADHIGKLWRPGDFVWVHDYHLMLLPVLLREKYPSIPIGFFFHAPFPSYELFRILPSRKELLNGILGSNLIGFQSFEYLRHFRSSCARLLDLEAEPKGIEVVTDHQFHFVKLQVYPVGVDFSDFVKSLGTASVIARVEKLKTIFEGKKVVFARDRLDSIEGVPRKLQVIEGLLKNYPEWRGKLVFIQIYEPTTELCNESEEQKKLHRTVNETVGRINGEYGTLDFNPIEYINRVVSFEEISALYKLADVALVTPVRDGMNLTSHEYVVCQKDSHGVLILSEFTGAARCLGGAIIVNPFSKKEMTDAILEALQMTSKDRKLKHQINYNYVMANTSEFWAKRFLYDLHEVVREDIENSSVPHLNIPAIKKSFAEARGKHPRNEIYIISGRDRASLEGWLGKLPVGMSCEHGGLFRPTGIDQQWIENSKIDLSWKETVVNIMQDFEDRTPGSFVEHKQINLTWHYRNADPDFSEFQAKELMAQLHAVANKYPLDILVGKKAIEVKPIGINKGGIIKLILSKSDHEKPDFILCIGDDKTDEDMFKELTSVDAGYTVKVLSDGAKDQMNTYAKSYIENSNEVIQLLNELSKM</sequence>
<dbReference type="SUPFAM" id="SSF56784">
    <property type="entry name" value="HAD-like"/>
    <property type="match status" value="1"/>
</dbReference>
<dbReference type="Pfam" id="PF02358">
    <property type="entry name" value="Trehalose_PPase"/>
    <property type="match status" value="1"/>
</dbReference>
<dbReference type="OMA" id="VHPMPIE"/>
<dbReference type="CDD" id="cd01627">
    <property type="entry name" value="HAD_TPP"/>
    <property type="match status" value="1"/>
</dbReference>
<dbReference type="GO" id="GO:0005992">
    <property type="term" value="P:trehalose biosynthetic process"/>
    <property type="evidence" value="ECO:0007669"/>
    <property type="project" value="InterPro"/>
</dbReference>
<dbReference type="AlphaFoldDB" id="D3BPP7"/>
<dbReference type="Gene3D" id="3.40.50.2000">
    <property type="entry name" value="Glycogen Phosphorylase B"/>
    <property type="match status" value="2"/>
</dbReference>
<dbReference type="GO" id="GO:0003825">
    <property type="term" value="F:alpha,alpha-trehalose-phosphate synthase (UDP-forming) activity"/>
    <property type="evidence" value="ECO:0007669"/>
    <property type="project" value="TreeGrafter"/>
</dbReference>
<keyword evidence="6" id="KW-1185">Reference proteome</keyword>
<dbReference type="GO" id="GO:0005829">
    <property type="term" value="C:cytosol"/>
    <property type="evidence" value="ECO:0007669"/>
    <property type="project" value="TreeGrafter"/>
</dbReference>
<dbReference type="InParanoid" id="D3BPP7"/>
<name>D3BPP7_HETP5</name>
<comment type="similarity">
    <text evidence="1">In the N-terminal section; belongs to the glycosyltransferase 20 family.</text>
</comment>
<proteinExistence type="inferred from homology"/>
<dbReference type="RefSeq" id="XP_020428741.1">
    <property type="nucleotide sequence ID" value="XM_020580701.1"/>
</dbReference>
<dbReference type="Gene3D" id="3.40.50.1000">
    <property type="entry name" value="HAD superfamily/HAD-like"/>
    <property type="match status" value="1"/>
</dbReference>
<dbReference type="InterPro" id="IPR003337">
    <property type="entry name" value="Trehalose_PPase"/>
</dbReference>
<dbReference type="Proteomes" id="UP000001396">
    <property type="component" value="Unassembled WGS sequence"/>
</dbReference>